<dbReference type="OrthoDB" id="443402at2759"/>
<keyword evidence="1" id="KW-0175">Coiled coil</keyword>
<protein>
    <submittedName>
        <fullName evidence="2">Uncharacterized protein</fullName>
    </submittedName>
</protein>
<evidence type="ECO:0000313" key="3">
    <source>
        <dbReference type="Proteomes" id="UP000692954"/>
    </source>
</evidence>
<gene>
    <name evidence="2" type="ORF">PSON_ATCC_30995.1.T0050043</name>
</gene>
<name>A0A8S1KCQ1_9CILI</name>
<proteinExistence type="predicted"/>
<feature type="coiled-coil region" evidence="1">
    <location>
        <begin position="154"/>
        <end position="188"/>
    </location>
</feature>
<sequence length="517" mass="61418">MEIEKWKSQCRYLQIELDSMKQQLQDAKDLIRLNKEQLKICYNPQSFNQSSECKAALVLLKFVQEENEILMKKIEQLSDERNLAFDKAFISEQINESNQRVESSMINNLNRTITELKKKLNEQVQMSNEMMGTIYLEKHLTQPEQLTLSFNNVIQQMNSMLLKQKLQIEELIEQKNDLAQLNFSLSNEILKMRTQRFTPRNQTKTFFSQNEDPSKFINNLVQLQKRLFFDEDSQDEKMQMQQSAVAVFSPLFSPTLPQKVKRQQKQQISKDLKQEPEKFIPKLDLTKAQQIQQFNIKRMQLLANKLANEGVDQKIYMLQDELLRTKNKYHAQLVLNQQLDLQLTELNLQMMELQNVNETLIKSNQMYEEKWSNIYSQFQFYKEFYLKHKDQIQHNLQSFATSDDQQQFSVFEFEKVLNSSKVYKKNPNQKNNINSNPGLSIINYQDDTIQQISCRLPTDRQEEVNKFLTQQYKCCLMMMAKEVISLDCQNVKPILNDHNKVKIKRSYSNTIEYFPVF</sequence>
<feature type="coiled-coil region" evidence="1">
    <location>
        <begin position="336"/>
        <end position="370"/>
    </location>
</feature>
<dbReference type="AlphaFoldDB" id="A0A8S1KCQ1"/>
<evidence type="ECO:0000256" key="1">
    <source>
        <dbReference type="SAM" id="Coils"/>
    </source>
</evidence>
<comment type="caution">
    <text evidence="2">The sequence shown here is derived from an EMBL/GenBank/DDBJ whole genome shotgun (WGS) entry which is preliminary data.</text>
</comment>
<dbReference type="EMBL" id="CAJJDN010000005">
    <property type="protein sequence ID" value="CAD8050492.1"/>
    <property type="molecule type" value="Genomic_DNA"/>
</dbReference>
<accession>A0A8S1KCQ1</accession>
<dbReference type="Proteomes" id="UP000692954">
    <property type="component" value="Unassembled WGS sequence"/>
</dbReference>
<reference evidence="2" key="1">
    <citation type="submission" date="2021-01" db="EMBL/GenBank/DDBJ databases">
        <authorList>
            <consortium name="Genoscope - CEA"/>
            <person name="William W."/>
        </authorList>
    </citation>
    <scope>NUCLEOTIDE SEQUENCE</scope>
</reference>
<evidence type="ECO:0000313" key="2">
    <source>
        <dbReference type="EMBL" id="CAD8050492.1"/>
    </source>
</evidence>
<organism evidence="2 3">
    <name type="scientific">Paramecium sonneborni</name>
    <dbReference type="NCBI Taxonomy" id="65129"/>
    <lineage>
        <taxon>Eukaryota</taxon>
        <taxon>Sar</taxon>
        <taxon>Alveolata</taxon>
        <taxon>Ciliophora</taxon>
        <taxon>Intramacronucleata</taxon>
        <taxon>Oligohymenophorea</taxon>
        <taxon>Peniculida</taxon>
        <taxon>Parameciidae</taxon>
        <taxon>Paramecium</taxon>
    </lineage>
</organism>
<keyword evidence="3" id="KW-1185">Reference proteome</keyword>
<feature type="coiled-coil region" evidence="1">
    <location>
        <begin position="3"/>
        <end position="80"/>
    </location>
</feature>